<evidence type="ECO:0000256" key="2">
    <source>
        <dbReference type="ARBA" id="ARBA00022741"/>
    </source>
</evidence>
<dbReference type="SMART" id="SM00382">
    <property type="entry name" value="AAA"/>
    <property type="match status" value="1"/>
</dbReference>
<dbReference type="InterPro" id="IPR025943">
    <property type="entry name" value="Sigma_54_int_dom_ATP-bd_2"/>
</dbReference>
<name>A0A368ELC1_9PROT</name>
<evidence type="ECO:0000259" key="11">
    <source>
        <dbReference type="PROSITE" id="PS50110"/>
    </source>
</evidence>
<keyword evidence="8" id="KW-0804">Transcription</keyword>
<evidence type="ECO:0000259" key="10">
    <source>
        <dbReference type="PROSITE" id="PS50045"/>
    </source>
</evidence>
<keyword evidence="2" id="KW-0547">Nucleotide-binding</keyword>
<reference evidence="12 13" key="1">
    <citation type="journal article" date="2018" name="Microbiome">
        <title>Fine metagenomic profile of the Mediterranean stratified and mixed water columns revealed by assembly and recruitment.</title>
        <authorList>
            <person name="Haro-Moreno J.M."/>
            <person name="Lopez-Perez M."/>
            <person name="De La Torre J.R."/>
            <person name="Picazo A."/>
            <person name="Camacho A."/>
            <person name="Rodriguez-Valera F."/>
        </authorList>
    </citation>
    <scope>NUCLEOTIDE SEQUENCE [LARGE SCALE GENOMIC DNA]</scope>
    <source>
        <strain evidence="12">MED-G50</strain>
    </source>
</reference>
<dbReference type="FunFam" id="3.40.50.300:FF:000006">
    <property type="entry name" value="DNA-binding transcriptional regulator NtrC"/>
    <property type="match status" value="1"/>
</dbReference>
<accession>A0A368ELC1</accession>
<feature type="domain" description="Sigma-54 factor interaction" evidence="10">
    <location>
        <begin position="141"/>
        <end position="365"/>
    </location>
</feature>
<dbReference type="PROSITE" id="PS00676">
    <property type="entry name" value="SIGMA54_INTERACT_2"/>
    <property type="match status" value="1"/>
</dbReference>
<dbReference type="PANTHER" id="PTHR32071:SF17">
    <property type="entry name" value="TRANSCRIPTIONAL REGULATOR (NTRC FAMILY)"/>
    <property type="match status" value="1"/>
</dbReference>
<dbReference type="FunFam" id="3.40.50.2300:FF:000018">
    <property type="entry name" value="DNA-binding transcriptional regulator NtrC"/>
    <property type="match status" value="1"/>
</dbReference>
<evidence type="ECO:0000256" key="6">
    <source>
        <dbReference type="ARBA" id="ARBA00023125"/>
    </source>
</evidence>
<dbReference type="PROSITE" id="PS50045">
    <property type="entry name" value="SIGMA54_INTERACT_4"/>
    <property type="match status" value="1"/>
</dbReference>
<dbReference type="InterPro" id="IPR025944">
    <property type="entry name" value="Sigma_54_int_dom_CS"/>
</dbReference>
<dbReference type="PROSITE" id="PS50110">
    <property type="entry name" value="RESPONSE_REGULATORY"/>
    <property type="match status" value="1"/>
</dbReference>
<dbReference type="Gene3D" id="3.40.50.300">
    <property type="entry name" value="P-loop containing nucleotide triphosphate hydrolases"/>
    <property type="match status" value="1"/>
</dbReference>
<evidence type="ECO:0000256" key="8">
    <source>
        <dbReference type="ARBA" id="ARBA00023163"/>
    </source>
</evidence>
<dbReference type="InterPro" id="IPR009057">
    <property type="entry name" value="Homeodomain-like_sf"/>
</dbReference>
<keyword evidence="1 9" id="KW-0597">Phosphoprotein</keyword>
<dbReference type="SUPFAM" id="SSF52540">
    <property type="entry name" value="P-loop containing nucleoside triphosphate hydrolases"/>
    <property type="match status" value="1"/>
</dbReference>
<dbReference type="Gene3D" id="1.10.8.60">
    <property type="match status" value="1"/>
</dbReference>
<dbReference type="PANTHER" id="PTHR32071">
    <property type="entry name" value="TRANSCRIPTIONAL REGULATORY PROTEIN"/>
    <property type="match status" value="1"/>
</dbReference>
<dbReference type="Proteomes" id="UP000252289">
    <property type="component" value="Unassembled WGS sequence"/>
</dbReference>
<dbReference type="EMBL" id="QOQK01000023">
    <property type="protein sequence ID" value="RCL83933.1"/>
    <property type="molecule type" value="Genomic_DNA"/>
</dbReference>
<sequence length="460" mass="50808">MTGDVLIVDDERDICELVSGILTDSGYATRTASDSDTALNEIAKRCPSLVLLDIWLQGSRLDGLEVLKLLKERLPNLPVVIISGHGNLETAVSAIKIGAYDYIEKPFKSDRLLLVIQRAIENSKLKRENSELRRKTGQYELIGDSIAVQKLRSSINKIGPTNSRVLITGPSGSGKELVARALHKNSERASASFVAINAAILEPENMEYVLFGRIEDGNVMPGLLEQAHGGSLYIDEVGEMPLDTQGKILRVLTEQKFVRIGGGPNVSVDIRVMSSSSRDLTNHIAKGLFREDLYHRLNVVPIEVPSLAQRREDIGMLVDNFVDYLVNSSCFPPRKIAPDALAVMQSHAWPGNVRQLRNCVENMLISAADSEHDTITADMLPADILSATKLNIEESDSTHIMTLQLREAREIFEKQYLLAQIDRFGGNISKTAEFVGMERSALHRKLKTLGVNPTKHLKPA</sequence>
<protein>
    <submittedName>
        <fullName evidence="12">Sigma-54-dependent Fis family transcriptional regulator</fullName>
    </submittedName>
</protein>
<dbReference type="SMART" id="SM00448">
    <property type="entry name" value="REC"/>
    <property type="match status" value="1"/>
</dbReference>
<dbReference type="Gene3D" id="1.10.10.60">
    <property type="entry name" value="Homeodomain-like"/>
    <property type="match status" value="1"/>
</dbReference>
<gene>
    <name evidence="12" type="ORF">DBW64_04740</name>
</gene>
<dbReference type="GO" id="GO:0000160">
    <property type="term" value="P:phosphorelay signal transduction system"/>
    <property type="evidence" value="ECO:0007669"/>
    <property type="project" value="UniProtKB-KW"/>
</dbReference>
<evidence type="ECO:0000256" key="5">
    <source>
        <dbReference type="ARBA" id="ARBA00023015"/>
    </source>
</evidence>
<dbReference type="InterPro" id="IPR058031">
    <property type="entry name" value="AAA_lid_NorR"/>
</dbReference>
<evidence type="ECO:0000256" key="7">
    <source>
        <dbReference type="ARBA" id="ARBA00023159"/>
    </source>
</evidence>
<dbReference type="FunFam" id="1.10.10.60:FF:000165">
    <property type="entry name" value="Two-component system nitrogen regulation response regulator NtrX"/>
    <property type="match status" value="1"/>
</dbReference>
<dbReference type="CDD" id="cd17550">
    <property type="entry name" value="REC_NtrX-like"/>
    <property type="match status" value="1"/>
</dbReference>
<dbReference type="InterPro" id="IPR027417">
    <property type="entry name" value="P-loop_NTPase"/>
</dbReference>
<evidence type="ECO:0000313" key="12">
    <source>
        <dbReference type="EMBL" id="RCL83933.1"/>
    </source>
</evidence>
<dbReference type="InterPro" id="IPR003593">
    <property type="entry name" value="AAA+_ATPase"/>
</dbReference>
<feature type="modified residue" description="4-aspartylphosphate" evidence="9">
    <location>
        <position position="53"/>
    </location>
</feature>
<keyword evidence="5" id="KW-0805">Transcription regulation</keyword>
<dbReference type="Pfam" id="PF02954">
    <property type="entry name" value="HTH_8"/>
    <property type="match status" value="1"/>
</dbReference>
<evidence type="ECO:0000256" key="9">
    <source>
        <dbReference type="PROSITE-ProRule" id="PRU00169"/>
    </source>
</evidence>
<organism evidence="12 13">
    <name type="scientific">PS1 clade bacterium</name>
    <dbReference type="NCBI Taxonomy" id="2175152"/>
    <lineage>
        <taxon>Bacteria</taxon>
        <taxon>Pseudomonadati</taxon>
        <taxon>Pseudomonadota</taxon>
        <taxon>Alphaproteobacteria</taxon>
        <taxon>PS1 clade</taxon>
    </lineage>
</organism>
<evidence type="ECO:0000313" key="13">
    <source>
        <dbReference type="Proteomes" id="UP000252289"/>
    </source>
</evidence>
<keyword evidence="4" id="KW-0902">Two-component regulatory system</keyword>
<dbReference type="InterPro" id="IPR011006">
    <property type="entry name" value="CheY-like_superfamily"/>
</dbReference>
<evidence type="ECO:0000256" key="4">
    <source>
        <dbReference type="ARBA" id="ARBA00023012"/>
    </source>
</evidence>
<dbReference type="CDD" id="cd00009">
    <property type="entry name" value="AAA"/>
    <property type="match status" value="1"/>
</dbReference>
<dbReference type="GO" id="GO:0006355">
    <property type="term" value="P:regulation of DNA-templated transcription"/>
    <property type="evidence" value="ECO:0007669"/>
    <property type="project" value="InterPro"/>
</dbReference>
<dbReference type="SUPFAM" id="SSF52172">
    <property type="entry name" value="CheY-like"/>
    <property type="match status" value="1"/>
</dbReference>
<dbReference type="SUPFAM" id="SSF46689">
    <property type="entry name" value="Homeodomain-like"/>
    <property type="match status" value="1"/>
</dbReference>
<keyword evidence="3" id="KW-0067">ATP-binding</keyword>
<dbReference type="PROSITE" id="PS00688">
    <property type="entry name" value="SIGMA54_INTERACT_3"/>
    <property type="match status" value="1"/>
</dbReference>
<evidence type="ECO:0000256" key="3">
    <source>
        <dbReference type="ARBA" id="ARBA00022840"/>
    </source>
</evidence>
<dbReference type="GO" id="GO:0043565">
    <property type="term" value="F:sequence-specific DNA binding"/>
    <property type="evidence" value="ECO:0007669"/>
    <property type="project" value="InterPro"/>
</dbReference>
<evidence type="ECO:0000256" key="1">
    <source>
        <dbReference type="ARBA" id="ARBA00022553"/>
    </source>
</evidence>
<dbReference type="InterPro" id="IPR001789">
    <property type="entry name" value="Sig_transdc_resp-reg_receiver"/>
</dbReference>
<dbReference type="Pfam" id="PF25601">
    <property type="entry name" value="AAA_lid_14"/>
    <property type="match status" value="1"/>
</dbReference>
<dbReference type="InterPro" id="IPR002078">
    <property type="entry name" value="Sigma_54_int"/>
</dbReference>
<dbReference type="Pfam" id="PF00072">
    <property type="entry name" value="Response_reg"/>
    <property type="match status" value="1"/>
</dbReference>
<dbReference type="GO" id="GO:0005524">
    <property type="term" value="F:ATP binding"/>
    <property type="evidence" value="ECO:0007669"/>
    <property type="project" value="UniProtKB-KW"/>
</dbReference>
<dbReference type="Gene3D" id="3.40.50.2300">
    <property type="match status" value="1"/>
</dbReference>
<dbReference type="Pfam" id="PF00158">
    <property type="entry name" value="Sigma54_activat"/>
    <property type="match status" value="1"/>
</dbReference>
<keyword evidence="7" id="KW-0010">Activator</keyword>
<dbReference type="AlphaFoldDB" id="A0A368ELC1"/>
<dbReference type="InterPro" id="IPR002197">
    <property type="entry name" value="HTH_Fis"/>
</dbReference>
<dbReference type="PRINTS" id="PR01590">
    <property type="entry name" value="HTHFIS"/>
</dbReference>
<feature type="domain" description="Response regulatory" evidence="11">
    <location>
        <begin position="4"/>
        <end position="120"/>
    </location>
</feature>
<proteinExistence type="predicted"/>
<keyword evidence="6" id="KW-0238">DNA-binding</keyword>
<comment type="caution">
    <text evidence="12">The sequence shown here is derived from an EMBL/GenBank/DDBJ whole genome shotgun (WGS) entry which is preliminary data.</text>
</comment>